<dbReference type="PROSITE" id="PS50088">
    <property type="entry name" value="ANK_REPEAT"/>
    <property type="match status" value="2"/>
</dbReference>
<dbReference type="Pfam" id="PF12796">
    <property type="entry name" value="Ank_2"/>
    <property type="match status" value="1"/>
</dbReference>
<dbReference type="PANTHER" id="PTHR23206:SF8">
    <property type="entry name" value="ANKYRIN REPEAT AND KH DOMAIN-CONTAINING 1"/>
    <property type="match status" value="1"/>
</dbReference>
<dbReference type="EMBL" id="BAABCS010000017">
    <property type="protein sequence ID" value="GAA4052021.1"/>
    <property type="molecule type" value="Genomic_DNA"/>
</dbReference>
<accession>A0ABP7UTA1</accession>
<dbReference type="Proteomes" id="UP001500426">
    <property type="component" value="Unassembled WGS sequence"/>
</dbReference>
<evidence type="ECO:0000256" key="1">
    <source>
        <dbReference type="ARBA" id="ARBA00022737"/>
    </source>
</evidence>
<keyword evidence="2 3" id="KW-0040">ANK repeat</keyword>
<dbReference type="Gene3D" id="1.25.40.20">
    <property type="entry name" value="Ankyrin repeat-containing domain"/>
    <property type="match status" value="2"/>
</dbReference>
<dbReference type="InterPro" id="IPR051631">
    <property type="entry name" value="Ankyrin-KH/SAM_domain"/>
</dbReference>
<reference evidence="5" key="1">
    <citation type="journal article" date="2019" name="Int. J. Syst. Evol. Microbiol.">
        <title>The Global Catalogue of Microorganisms (GCM) 10K type strain sequencing project: providing services to taxonomists for standard genome sequencing and annotation.</title>
        <authorList>
            <consortium name="The Broad Institute Genomics Platform"/>
            <consortium name="The Broad Institute Genome Sequencing Center for Infectious Disease"/>
            <person name="Wu L."/>
            <person name="Ma J."/>
        </authorList>
    </citation>
    <scope>NUCLEOTIDE SEQUENCE [LARGE SCALE GENOMIC DNA]</scope>
    <source>
        <strain evidence="5">JCM 17068</strain>
    </source>
</reference>
<feature type="repeat" description="ANK" evidence="3">
    <location>
        <begin position="151"/>
        <end position="183"/>
    </location>
</feature>
<gene>
    <name evidence="4" type="ORF">GCM10022388_17700</name>
</gene>
<dbReference type="InterPro" id="IPR036770">
    <property type="entry name" value="Ankyrin_rpt-contain_sf"/>
</dbReference>
<organism evidence="4 5">
    <name type="scientific">Flavobacterium chungnamense</name>
    <dbReference type="NCBI Taxonomy" id="706182"/>
    <lineage>
        <taxon>Bacteria</taxon>
        <taxon>Pseudomonadati</taxon>
        <taxon>Bacteroidota</taxon>
        <taxon>Flavobacteriia</taxon>
        <taxon>Flavobacteriales</taxon>
        <taxon>Flavobacteriaceae</taxon>
        <taxon>Flavobacterium</taxon>
    </lineage>
</organism>
<evidence type="ECO:0000256" key="3">
    <source>
        <dbReference type="PROSITE-ProRule" id="PRU00023"/>
    </source>
</evidence>
<dbReference type="SUPFAM" id="SSF48403">
    <property type="entry name" value="Ankyrin repeat"/>
    <property type="match status" value="1"/>
</dbReference>
<evidence type="ECO:0000256" key="2">
    <source>
        <dbReference type="ARBA" id="ARBA00023043"/>
    </source>
</evidence>
<evidence type="ECO:0000313" key="4">
    <source>
        <dbReference type="EMBL" id="GAA4052021.1"/>
    </source>
</evidence>
<sequence>MQSLRVKKFYFINIYLHSNYNTYHKIDKFVKKKDKLRKILLILFISINAVFAQNVNCFDVARKGNLSDIKALFEKDKSIIDAIDDKGSSMLILACYRGNDEVVSFLLDNNVDVNFVSKNGTALMACVVKSEFEFIDKLLLKGAKIDVTDQNGITALMLAVQFNNPEMVKKLLNAKANKELKCNQNKTAFEYAVEFNYKEIINLLK</sequence>
<proteinExistence type="predicted"/>
<keyword evidence="5" id="KW-1185">Reference proteome</keyword>
<dbReference type="PROSITE" id="PS50297">
    <property type="entry name" value="ANK_REP_REGION"/>
    <property type="match status" value="2"/>
</dbReference>
<name>A0ABP7UTA1_9FLAO</name>
<evidence type="ECO:0000313" key="5">
    <source>
        <dbReference type="Proteomes" id="UP001500426"/>
    </source>
</evidence>
<protein>
    <submittedName>
        <fullName evidence="4">Ankyrin repeat domain-containing protein</fullName>
    </submittedName>
</protein>
<dbReference type="SMART" id="SM00248">
    <property type="entry name" value="ANK"/>
    <property type="match status" value="3"/>
</dbReference>
<keyword evidence="1" id="KW-0677">Repeat</keyword>
<dbReference type="Pfam" id="PF00023">
    <property type="entry name" value="Ank"/>
    <property type="match status" value="1"/>
</dbReference>
<comment type="caution">
    <text evidence="4">The sequence shown here is derived from an EMBL/GenBank/DDBJ whole genome shotgun (WGS) entry which is preliminary data.</text>
</comment>
<feature type="repeat" description="ANK" evidence="3">
    <location>
        <begin position="86"/>
        <end position="118"/>
    </location>
</feature>
<dbReference type="PANTHER" id="PTHR23206">
    <property type="entry name" value="MASK PROTEIN"/>
    <property type="match status" value="1"/>
</dbReference>
<dbReference type="InterPro" id="IPR002110">
    <property type="entry name" value="Ankyrin_rpt"/>
</dbReference>